<name>A0ABU8W4D6_9BURK</name>
<sequence>MNHKLTPGRLLAAAIVVLSVWIVHDFIEALLAACVTAIASWPLYAAFRDRLPSRIGKSAGAAIFTGAMTVFVLAPLLFACWALLSEAHALLLGLAAADSQGIGVPEWLANAPVMGPWLAARWQSQLVNPGALLLLTQRTDPSALLGWAQALGQFTARHALIVGFAILLLAFFYREGASLKLELNRGLRDAVGDRAQPYVDIATRAVRASVNSMLVVALFDGLAIALAYTIADAPRALLWAAITGSLAAVPFLGYGAVAAMAVQLALKGGPTTALLSLLLGCAVLITGDKLVRPMVASGGMRLPFVWVLMGCIGGFGVLGLTGVVIGPVALTLAWELWEQRVREPRR</sequence>
<gene>
    <name evidence="7" type="ORF">WKW80_23305</name>
</gene>
<comment type="similarity">
    <text evidence="2">Belongs to the autoinducer-2 exporter (AI-2E) (TC 2.A.86) family.</text>
</comment>
<dbReference type="PANTHER" id="PTHR21716">
    <property type="entry name" value="TRANSMEMBRANE PROTEIN"/>
    <property type="match status" value="1"/>
</dbReference>
<feature type="transmembrane region" description="Helical" evidence="6">
    <location>
        <begin position="237"/>
        <end position="257"/>
    </location>
</feature>
<dbReference type="Proteomes" id="UP001363010">
    <property type="component" value="Unassembled WGS sequence"/>
</dbReference>
<organism evidence="7 8">
    <name type="scientific">Variovorax humicola</name>
    <dbReference type="NCBI Taxonomy" id="1769758"/>
    <lineage>
        <taxon>Bacteria</taxon>
        <taxon>Pseudomonadati</taxon>
        <taxon>Pseudomonadota</taxon>
        <taxon>Betaproteobacteria</taxon>
        <taxon>Burkholderiales</taxon>
        <taxon>Comamonadaceae</taxon>
        <taxon>Variovorax</taxon>
    </lineage>
</organism>
<feature type="transmembrane region" description="Helical" evidence="6">
    <location>
        <begin position="305"/>
        <end position="337"/>
    </location>
</feature>
<evidence type="ECO:0000256" key="6">
    <source>
        <dbReference type="SAM" id="Phobius"/>
    </source>
</evidence>
<dbReference type="EMBL" id="JBBKZV010000017">
    <property type="protein sequence ID" value="MEJ8824921.1"/>
    <property type="molecule type" value="Genomic_DNA"/>
</dbReference>
<feature type="transmembrane region" description="Helical" evidence="6">
    <location>
        <begin position="59"/>
        <end position="84"/>
    </location>
</feature>
<feature type="transmembrane region" description="Helical" evidence="6">
    <location>
        <begin position="213"/>
        <end position="231"/>
    </location>
</feature>
<feature type="transmembrane region" description="Helical" evidence="6">
    <location>
        <begin position="264"/>
        <end position="285"/>
    </location>
</feature>
<comment type="caution">
    <text evidence="7">The sequence shown here is derived from an EMBL/GenBank/DDBJ whole genome shotgun (WGS) entry which is preliminary data.</text>
</comment>
<keyword evidence="5 6" id="KW-0472">Membrane</keyword>
<keyword evidence="8" id="KW-1185">Reference proteome</keyword>
<comment type="subcellular location">
    <subcellularLocation>
        <location evidence="1">Membrane</location>
        <topology evidence="1">Multi-pass membrane protein</topology>
    </subcellularLocation>
</comment>
<dbReference type="InterPro" id="IPR002549">
    <property type="entry name" value="AI-2E-like"/>
</dbReference>
<dbReference type="Pfam" id="PF01594">
    <property type="entry name" value="AI-2E_transport"/>
    <property type="match status" value="1"/>
</dbReference>
<accession>A0ABU8W4D6</accession>
<dbReference type="PANTHER" id="PTHR21716:SF4">
    <property type="entry name" value="TRANSMEMBRANE PROTEIN 245"/>
    <property type="match status" value="1"/>
</dbReference>
<evidence type="ECO:0000256" key="4">
    <source>
        <dbReference type="ARBA" id="ARBA00022989"/>
    </source>
</evidence>
<evidence type="ECO:0000256" key="2">
    <source>
        <dbReference type="ARBA" id="ARBA00009773"/>
    </source>
</evidence>
<evidence type="ECO:0000313" key="7">
    <source>
        <dbReference type="EMBL" id="MEJ8824921.1"/>
    </source>
</evidence>
<evidence type="ECO:0000256" key="5">
    <source>
        <dbReference type="ARBA" id="ARBA00023136"/>
    </source>
</evidence>
<reference evidence="7 8" key="1">
    <citation type="submission" date="2024-03" db="EMBL/GenBank/DDBJ databases">
        <title>Novel species of the genus Variovorax.</title>
        <authorList>
            <person name="Liu Q."/>
            <person name="Xin Y.-H."/>
        </authorList>
    </citation>
    <scope>NUCLEOTIDE SEQUENCE [LARGE SCALE GENOMIC DNA]</scope>
    <source>
        <strain evidence="7 8">KACC 18501</strain>
    </source>
</reference>
<proteinExistence type="inferred from homology"/>
<dbReference type="RefSeq" id="WP_340365944.1">
    <property type="nucleotide sequence ID" value="NZ_JBBKZV010000017.1"/>
</dbReference>
<keyword evidence="3 6" id="KW-0812">Transmembrane</keyword>
<feature type="transmembrane region" description="Helical" evidence="6">
    <location>
        <begin position="7"/>
        <end position="23"/>
    </location>
</feature>
<feature type="transmembrane region" description="Helical" evidence="6">
    <location>
        <begin position="29"/>
        <end position="47"/>
    </location>
</feature>
<keyword evidence="4 6" id="KW-1133">Transmembrane helix</keyword>
<evidence type="ECO:0000313" key="8">
    <source>
        <dbReference type="Proteomes" id="UP001363010"/>
    </source>
</evidence>
<evidence type="ECO:0000256" key="1">
    <source>
        <dbReference type="ARBA" id="ARBA00004141"/>
    </source>
</evidence>
<evidence type="ECO:0000256" key="3">
    <source>
        <dbReference type="ARBA" id="ARBA00022692"/>
    </source>
</evidence>
<feature type="transmembrane region" description="Helical" evidence="6">
    <location>
        <begin position="154"/>
        <end position="173"/>
    </location>
</feature>
<protein>
    <submittedName>
        <fullName evidence="7">AI-2E family transporter</fullName>
    </submittedName>
</protein>